<evidence type="ECO:0000313" key="2">
    <source>
        <dbReference type="Proteomes" id="UP000427716"/>
    </source>
</evidence>
<name>A0A6I6D169_9GAMM</name>
<dbReference type="RefSeq" id="WP_136867740.1">
    <property type="nucleotide sequence ID" value="NZ_CP046415.1"/>
</dbReference>
<sequence length="92" mass="10542">MLKLLFWLIVALVIGLFFAIRQANRLRAEQQADESTETRSLESVRCAHCGVFVPEDKAVRREGHDFCSWEHAQAWADARAESGRKPGRRESE</sequence>
<dbReference type="KEGG" id="ghl:GM160_11340"/>
<dbReference type="NCBIfam" id="NF041023">
    <property type="entry name" value="PP0621_fam"/>
    <property type="match status" value="1"/>
</dbReference>
<dbReference type="Proteomes" id="UP000427716">
    <property type="component" value="Chromosome"/>
</dbReference>
<proteinExistence type="predicted"/>
<gene>
    <name evidence="1" type="ORF">GM160_11340</name>
</gene>
<reference evidence="1 2" key="1">
    <citation type="submission" date="2019-11" db="EMBL/GenBank/DDBJ databases">
        <authorList>
            <person name="Zhang J."/>
            <person name="Sun C."/>
        </authorList>
    </citation>
    <scope>NUCLEOTIDE SEQUENCE [LARGE SCALE GENOMIC DNA]</scope>
    <source>
        <strain evidence="2">sp2</strain>
    </source>
</reference>
<dbReference type="InterPro" id="IPR049708">
    <property type="entry name" value="PP0621-like"/>
</dbReference>
<organism evidence="1 2">
    <name type="scientific">Guyparkeria halophila</name>
    <dbReference type="NCBI Taxonomy" id="47960"/>
    <lineage>
        <taxon>Bacteria</taxon>
        <taxon>Pseudomonadati</taxon>
        <taxon>Pseudomonadota</taxon>
        <taxon>Gammaproteobacteria</taxon>
        <taxon>Chromatiales</taxon>
        <taxon>Thioalkalibacteraceae</taxon>
        <taxon>Guyparkeria</taxon>
    </lineage>
</organism>
<accession>A0A6I6D169</accession>
<protein>
    <submittedName>
        <fullName evidence="1">Uncharacterized protein</fullName>
    </submittedName>
</protein>
<keyword evidence="2" id="KW-1185">Reference proteome</keyword>
<dbReference type="AlphaFoldDB" id="A0A6I6D169"/>
<evidence type="ECO:0000313" key="1">
    <source>
        <dbReference type="EMBL" id="QGT79420.1"/>
    </source>
</evidence>
<dbReference type="EMBL" id="CP046415">
    <property type="protein sequence ID" value="QGT79420.1"/>
    <property type="molecule type" value="Genomic_DNA"/>
</dbReference>